<name>A0A3M2RRZ9_9HYPO</name>
<dbReference type="Proteomes" id="UP000277212">
    <property type="component" value="Unassembled WGS sequence"/>
</dbReference>
<accession>A0A3M2RRZ9</accession>
<organism evidence="1 2">
    <name type="scientific">Fusarium kuroshium</name>
    <dbReference type="NCBI Taxonomy" id="2010991"/>
    <lineage>
        <taxon>Eukaryota</taxon>
        <taxon>Fungi</taxon>
        <taxon>Dikarya</taxon>
        <taxon>Ascomycota</taxon>
        <taxon>Pezizomycotina</taxon>
        <taxon>Sordariomycetes</taxon>
        <taxon>Hypocreomycetidae</taxon>
        <taxon>Hypocreales</taxon>
        <taxon>Nectriaceae</taxon>
        <taxon>Fusarium</taxon>
        <taxon>Fusarium solani species complex</taxon>
    </lineage>
</organism>
<keyword evidence="2" id="KW-1185">Reference proteome</keyword>
<dbReference type="AlphaFoldDB" id="A0A3M2RRZ9"/>
<evidence type="ECO:0000313" key="2">
    <source>
        <dbReference type="Proteomes" id="UP000277212"/>
    </source>
</evidence>
<protein>
    <submittedName>
        <fullName evidence="1">Uncharacterized protein</fullName>
    </submittedName>
</protein>
<gene>
    <name evidence="1" type="ORF">CDV36_012406</name>
</gene>
<evidence type="ECO:0000313" key="1">
    <source>
        <dbReference type="EMBL" id="RMJ07982.1"/>
    </source>
</evidence>
<reference evidence="1 2" key="1">
    <citation type="submission" date="2017-06" db="EMBL/GenBank/DDBJ databases">
        <title>Comparative genomic analysis of Ambrosia Fusariam Clade fungi.</title>
        <authorList>
            <person name="Stajich J.E."/>
            <person name="Carrillo J."/>
            <person name="Kijimoto T."/>
            <person name="Eskalen A."/>
            <person name="O'Donnell K."/>
            <person name="Kasson M."/>
        </authorList>
    </citation>
    <scope>NUCLEOTIDE SEQUENCE [LARGE SCALE GENOMIC DNA]</scope>
    <source>
        <strain evidence="1">UCR3666</strain>
    </source>
</reference>
<dbReference type="EMBL" id="NKUJ01000311">
    <property type="protein sequence ID" value="RMJ07982.1"/>
    <property type="molecule type" value="Genomic_DNA"/>
</dbReference>
<sequence>MTTSRKSERLTVNANMTRRESCNVGSTAGSSAGNLGLEIGQGRSPSPLWLQDMPKVEVMEHVAAGGEQRNVGGERRLTVVIPAYSTAQSEKVSLRIVNEVIVTCFRVRFRPRSAVWVGGQAG</sequence>
<proteinExistence type="predicted"/>
<comment type="caution">
    <text evidence="1">The sequence shown here is derived from an EMBL/GenBank/DDBJ whole genome shotgun (WGS) entry which is preliminary data.</text>
</comment>